<evidence type="ECO:0000313" key="2">
    <source>
        <dbReference type="Proteomes" id="UP000325811"/>
    </source>
</evidence>
<protein>
    <submittedName>
        <fullName evidence="1">Uncharacterized protein</fullName>
    </submittedName>
</protein>
<dbReference type="Proteomes" id="UP000325811">
    <property type="component" value="Chromosome I"/>
</dbReference>
<organism evidence="1 2">
    <name type="scientific">Paraburkholderia dioscoreae</name>
    <dbReference type="NCBI Taxonomy" id="2604047"/>
    <lineage>
        <taxon>Bacteria</taxon>
        <taxon>Pseudomonadati</taxon>
        <taxon>Pseudomonadota</taxon>
        <taxon>Betaproteobacteria</taxon>
        <taxon>Burkholderiales</taxon>
        <taxon>Burkholderiaceae</taxon>
        <taxon>Paraburkholderia</taxon>
    </lineage>
</organism>
<name>A0A5Q4ZDQ2_9BURK</name>
<gene>
    <name evidence="1" type="ORF">PDMSB3_2405</name>
</gene>
<evidence type="ECO:0000313" key="1">
    <source>
        <dbReference type="EMBL" id="VVD28861.1"/>
    </source>
</evidence>
<keyword evidence="2" id="KW-1185">Reference proteome</keyword>
<accession>A0A5Q4ZDQ2</accession>
<reference evidence="1 2" key="1">
    <citation type="submission" date="2019-08" db="EMBL/GenBank/DDBJ databases">
        <authorList>
            <person name="Herpell B J."/>
        </authorList>
    </citation>
    <scope>NUCLEOTIDE SEQUENCE [LARGE SCALE GENOMIC DNA]</scope>
    <source>
        <strain evidence="2">Msb3</strain>
    </source>
</reference>
<proteinExistence type="predicted"/>
<dbReference type="EMBL" id="LR699553">
    <property type="protein sequence ID" value="VVD28861.1"/>
    <property type="molecule type" value="Genomic_DNA"/>
</dbReference>
<dbReference type="KEGG" id="pdio:PDMSB3_2405"/>
<sequence length="62" mass="6474">MAASRVVWAVKSYCAPSCVRRLELAATLALAMEVAKEAMSESGKRSLAATLCTSAARLQAAT</sequence>
<dbReference type="AlphaFoldDB" id="A0A5Q4ZDQ2"/>